<evidence type="ECO:0000313" key="2">
    <source>
        <dbReference type="Proteomes" id="UP000176037"/>
    </source>
</evidence>
<keyword evidence="2" id="KW-1185">Reference proteome</keyword>
<proteinExistence type="predicted"/>
<dbReference type="AlphaFoldDB" id="A0A1E8FB60"/>
<name>A0A1E8FB60_9ALTE</name>
<dbReference type="InterPro" id="IPR029787">
    <property type="entry name" value="Nucleotide_cyclase"/>
</dbReference>
<dbReference type="STRING" id="1856405.BFC17_02620"/>
<protein>
    <recommendedName>
        <fullName evidence="3">GGDEF domain-containing protein</fullName>
    </recommendedName>
</protein>
<organism evidence="1 2">
    <name type="scientific">Alteromonas lipolytica</name>
    <dbReference type="NCBI Taxonomy" id="1856405"/>
    <lineage>
        <taxon>Bacteria</taxon>
        <taxon>Pseudomonadati</taxon>
        <taxon>Pseudomonadota</taxon>
        <taxon>Gammaproteobacteria</taxon>
        <taxon>Alteromonadales</taxon>
        <taxon>Alteromonadaceae</taxon>
        <taxon>Alteromonas/Salinimonas group</taxon>
        <taxon>Alteromonas</taxon>
    </lineage>
</organism>
<sequence length="72" mass="7984">MKASLESFIQACGKLPSKLSQYDGLSVTFSIGLTNVDTRRELMASMTNADNLLYQAKAQGKRRVVDDETNQQ</sequence>
<evidence type="ECO:0000313" key="1">
    <source>
        <dbReference type="EMBL" id="OFI33172.1"/>
    </source>
</evidence>
<dbReference type="Gene3D" id="3.30.70.270">
    <property type="match status" value="1"/>
</dbReference>
<accession>A0A1E8FB60</accession>
<comment type="caution">
    <text evidence="1">The sequence shown here is derived from an EMBL/GenBank/DDBJ whole genome shotgun (WGS) entry which is preliminary data.</text>
</comment>
<dbReference type="InterPro" id="IPR043128">
    <property type="entry name" value="Rev_trsase/Diguanyl_cyclase"/>
</dbReference>
<dbReference type="EMBL" id="MJIC01000015">
    <property type="protein sequence ID" value="OFI33172.1"/>
    <property type="molecule type" value="Genomic_DNA"/>
</dbReference>
<reference evidence="1 2" key="1">
    <citation type="submission" date="2016-09" db="EMBL/GenBank/DDBJ databases">
        <title>Alteromonas lipolytica, a new species isolated from sea water.</title>
        <authorList>
            <person name="Wu Y.-H."/>
            <person name="Cheng H."/>
            <person name="Xu X.-W."/>
        </authorList>
    </citation>
    <scope>NUCLEOTIDE SEQUENCE [LARGE SCALE GENOMIC DNA]</scope>
    <source>
        <strain evidence="1 2">JW12</strain>
    </source>
</reference>
<gene>
    <name evidence="1" type="ORF">BFC17_02620</name>
</gene>
<evidence type="ECO:0008006" key="3">
    <source>
        <dbReference type="Google" id="ProtNLM"/>
    </source>
</evidence>
<dbReference type="Proteomes" id="UP000176037">
    <property type="component" value="Unassembled WGS sequence"/>
</dbReference>
<dbReference type="SUPFAM" id="SSF55073">
    <property type="entry name" value="Nucleotide cyclase"/>
    <property type="match status" value="1"/>
</dbReference>